<evidence type="ECO:0000259" key="5">
    <source>
        <dbReference type="PROSITE" id="PS50279"/>
    </source>
</evidence>
<sequence>MNFQVSKQLLIIASIQFIIVFAQNRTPKREWTPPSICRGGMDRGDCNANVTRYFYNNQTKKCEEFSWSACGGNNNNFVELDSCRRQCEAKVPPRLRPELKKCFMKPDGGVGRAILKSFYYNPKSRRCEEFEYGGLGGNENNFETKENCEEECKNRIKYNPKNLRVRSGIEKKAAFV</sequence>
<dbReference type="PANTHER" id="PTHR10083:SF374">
    <property type="entry name" value="BPTI_KUNITZ INHIBITOR DOMAIN-CONTAINING PROTEIN"/>
    <property type="match status" value="1"/>
</dbReference>
<dbReference type="SUPFAM" id="SSF57362">
    <property type="entry name" value="BPTI-like"/>
    <property type="match status" value="2"/>
</dbReference>
<keyword evidence="4" id="KW-0732">Signal</keyword>
<dbReference type="InterPro" id="IPR050098">
    <property type="entry name" value="TFPI/VKTCI-like"/>
</dbReference>
<feature type="domain" description="BPTI/Kunitz inhibitor" evidence="5">
    <location>
        <begin position="102"/>
        <end position="152"/>
    </location>
</feature>
<dbReference type="PANTHER" id="PTHR10083">
    <property type="entry name" value="KUNITZ-TYPE PROTEASE INHIBITOR-RELATED"/>
    <property type="match status" value="1"/>
</dbReference>
<dbReference type="PRINTS" id="PR00759">
    <property type="entry name" value="BASICPTASE"/>
</dbReference>
<evidence type="ECO:0000256" key="4">
    <source>
        <dbReference type="SAM" id="SignalP"/>
    </source>
</evidence>
<reference evidence="6" key="1">
    <citation type="journal article" date="2009" name="Insect Mol. Biol.">
        <title>Identification and isolation of cDNA clones encoding the abundant secreted proteins in the saliva proteome of Culicoides nubeculosus.</title>
        <authorList>
            <person name="Russell C.L."/>
            <person name="Heesom K.J."/>
            <person name="Arthur C.J."/>
            <person name="Helps C.R."/>
            <person name="Mellor P.S."/>
            <person name="Day M.J."/>
            <person name="Torsteinsdottir S."/>
            <person name="Bjoernsdottir T.S."/>
            <person name="Wilson A.D."/>
        </authorList>
    </citation>
    <scope>NUCLEOTIDE SEQUENCE</scope>
    <source>
        <tissue evidence="6">Salivary gland</tissue>
    </source>
</reference>
<feature type="signal peptide" evidence="4">
    <location>
        <begin position="1"/>
        <end position="22"/>
    </location>
</feature>
<name>B9URL9_CULNU</name>
<dbReference type="InterPro" id="IPR002223">
    <property type="entry name" value="Kunitz_BPTI"/>
</dbReference>
<evidence type="ECO:0000256" key="1">
    <source>
        <dbReference type="ARBA" id="ARBA00022690"/>
    </source>
</evidence>
<dbReference type="SMART" id="SM00131">
    <property type="entry name" value="KU"/>
    <property type="match status" value="2"/>
</dbReference>
<evidence type="ECO:0000256" key="3">
    <source>
        <dbReference type="ARBA" id="ARBA00023157"/>
    </source>
</evidence>
<dbReference type="Gene3D" id="4.10.410.10">
    <property type="entry name" value="Pancreatic trypsin inhibitor Kunitz domain"/>
    <property type="match status" value="2"/>
</dbReference>
<protein>
    <submittedName>
        <fullName evidence="6">Tissue factor pathway inhibitor</fullName>
    </submittedName>
</protein>
<organism evidence="6">
    <name type="scientific">Culicoides nubeculosus</name>
    <name type="common">Biting midge</name>
    <dbReference type="NCBI Taxonomy" id="144565"/>
    <lineage>
        <taxon>Eukaryota</taxon>
        <taxon>Metazoa</taxon>
        <taxon>Ecdysozoa</taxon>
        <taxon>Arthropoda</taxon>
        <taxon>Hexapoda</taxon>
        <taxon>Insecta</taxon>
        <taxon>Pterygota</taxon>
        <taxon>Neoptera</taxon>
        <taxon>Endopterygota</taxon>
        <taxon>Diptera</taxon>
        <taxon>Nematocera</taxon>
        <taxon>Chironomoidea</taxon>
        <taxon>Ceratopogonidae</taxon>
        <taxon>Ceratopogoninae</taxon>
        <taxon>Culicoides</taxon>
        <taxon>Monoculicoides</taxon>
    </lineage>
</organism>
<dbReference type="GO" id="GO:0004867">
    <property type="term" value="F:serine-type endopeptidase inhibitor activity"/>
    <property type="evidence" value="ECO:0007669"/>
    <property type="project" value="UniProtKB-KW"/>
</dbReference>
<dbReference type="AlphaFoldDB" id="B9URL9"/>
<accession>B9URL9</accession>
<keyword evidence="1" id="KW-0646">Protease inhibitor</keyword>
<keyword evidence="3" id="KW-1015">Disulfide bond</keyword>
<dbReference type="InterPro" id="IPR036880">
    <property type="entry name" value="Kunitz_BPTI_sf"/>
</dbReference>
<dbReference type="PROSITE" id="PS50279">
    <property type="entry name" value="BPTI_KUNITZ_2"/>
    <property type="match status" value="2"/>
</dbReference>
<dbReference type="EMBL" id="EU978927">
    <property type="protein sequence ID" value="ACM40916.1"/>
    <property type="molecule type" value="mRNA"/>
</dbReference>
<feature type="domain" description="BPTI/Kunitz inhibitor" evidence="5">
    <location>
        <begin position="37"/>
        <end position="87"/>
    </location>
</feature>
<feature type="chain" id="PRO_5002893057" evidence="4">
    <location>
        <begin position="23"/>
        <end position="176"/>
    </location>
</feature>
<proteinExistence type="evidence at transcript level"/>
<evidence type="ECO:0000256" key="2">
    <source>
        <dbReference type="ARBA" id="ARBA00022900"/>
    </source>
</evidence>
<dbReference type="Pfam" id="PF00014">
    <property type="entry name" value="Kunitz_BPTI"/>
    <property type="match status" value="2"/>
</dbReference>
<keyword evidence="2" id="KW-0722">Serine protease inhibitor</keyword>
<evidence type="ECO:0000313" key="6">
    <source>
        <dbReference type="EMBL" id="ACM40916.1"/>
    </source>
</evidence>